<name>A0A7R8W0C6_9CRUS</name>
<reference evidence="1" key="1">
    <citation type="submission" date="2020-11" db="EMBL/GenBank/DDBJ databases">
        <authorList>
            <person name="Tran Van P."/>
        </authorList>
    </citation>
    <scope>NUCLEOTIDE SEQUENCE</scope>
</reference>
<gene>
    <name evidence="1" type="ORF">CTOB1V02_LOCUS434</name>
</gene>
<sequence length="240" mass="26391">MFSCGEDAVIYQEAIPIDPAYSPFEDPSASCWLSTWTSPPPRQRRERRNSPCVLLEPFNPYKTTAFSLRTTTAYPSGRPLREPANAEEPYRRRQRKTGPKVPPLRSRRGSDSPYFLSLSHSKLDLEEAVRCEVQSIFFAGVTSLRDICPPPQHAKDQVANFSTVSAPLCSGAHGAQVQLGNLGTLQKDHTTTRELTSALLNRDNANVIPASAADVNSKHFPITSASDLIPPSFQADPLGL</sequence>
<dbReference type="EMBL" id="OB660057">
    <property type="protein sequence ID" value="CAD7222426.1"/>
    <property type="molecule type" value="Genomic_DNA"/>
</dbReference>
<accession>A0A7R8W0C6</accession>
<organism evidence="1">
    <name type="scientific">Cyprideis torosa</name>
    <dbReference type="NCBI Taxonomy" id="163714"/>
    <lineage>
        <taxon>Eukaryota</taxon>
        <taxon>Metazoa</taxon>
        <taxon>Ecdysozoa</taxon>
        <taxon>Arthropoda</taxon>
        <taxon>Crustacea</taxon>
        <taxon>Oligostraca</taxon>
        <taxon>Ostracoda</taxon>
        <taxon>Podocopa</taxon>
        <taxon>Podocopida</taxon>
        <taxon>Cytherocopina</taxon>
        <taxon>Cytheroidea</taxon>
        <taxon>Cytherideidae</taxon>
        <taxon>Cyprideis</taxon>
    </lineage>
</organism>
<protein>
    <submittedName>
        <fullName evidence="1">Uncharacterized protein</fullName>
    </submittedName>
</protein>
<dbReference type="AlphaFoldDB" id="A0A7R8W0C6"/>
<proteinExistence type="predicted"/>
<evidence type="ECO:0000313" key="1">
    <source>
        <dbReference type="EMBL" id="CAD7222426.1"/>
    </source>
</evidence>